<accession>A0AAN7CAH7</accession>
<gene>
    <name evidence="3" type="ORF">C8A03DRAFT_43836</name>
</gene>
<dbReference type="Proteomes" id="UP001303760">
    <property type="component" value="Unassembled WGS sequence"/>
</dbReference>
<keyword evidence="3" id="KW-0418">Kinase</keyword>
<feature type="region of interest" description="Disordered" evidence="1">
    <location>
        <begin position="1"/>
        <end position="39"/>
    </location>
</feature>
<feature type="region of interest" description="Disordered" evidence="1">
    <location>
        <begin position="215"/>
        <end position="235"/>
    </location>
</feature>
<name>A0AAN7CAH7_9PEZI</name>
<organism evidence="3 4">
    <name type="scientific">Achaetomium macrosporum</name>
    <dbReference type="NCBI Taxonomy" id="79813"/>
    <lineage>
        <taxon>Eukaryota</taxon>
        <taxon>Fungi</taxon>
        <taxon>Dikarya</taxon>
        <taxon>Ascomycota</taxon>
        <taxon>Pezizomycotina</taxon>
        <taxon>Sordariomycetes</taxon>
        <taxon>Sordariomycetidae</taxon>
        <taxon>Sordariales</taxon>
        <taxon>Chaetomiaceae</taxon>
        <taxon>Achaetomium</taxon>
    </lineage>
</organism>
<keyword evidence="3" id="KW-0808">Transferase</keyword>
<dbReference type="PROSITE" id="PS50011">
    <property type="entry name" value="PROTEIN_KINASE_DOM"/>
    <property type="match status" value="1"/>
</dbReference>
<dbReference type="InterPro" id="IPR008271">
    <property type="entry name" value="Ser/Thr_kinase_AS"/>
</dbReference>
<protein>
    <submittedName>
        <fullName evidence="3">Kinase-like domain-containing protein</fullName>
    </submittedName>
</protein>
<dbReference type="Gene3D" id="1.10.510.10">
    <property type="entry name" value="Transferase(Phosphotransferase) domain 1"/>
    <property type="match status" value="1"/>
</dbReference>
<dbReference type="AlphaFoldDB" id="A0AAN7CAH7"/>
<dbReference type="SMART" id="SM00220">
    <property type="entry name" value="S_TKc"/>
    <property type="match status" value="1"/>
</dbReference>
<feature type="domain" description="Protein kinase" evidence="2">
    <location>
        <begin position="218"/>
        <end position="521"/>
    </location>
</feature>
<dbReference type="InterPro" id="IPR000719">
    <property type="entry name" value="Prot_kinase_dom"/>
</dbReference>
<dbReference type="GO" id="GO:0005524">
    <property type="term" value="F:ATP binding"/>
    <property type="evidence" value="ECO:0007669"/>
    <property type="project" value="InterPro"/>
</dbReference>
<dbReference type="SUPFAM" id="SSF56112">
    <property type="entry name" value="Protein kinase-like (PK-like)"/>
    <property type="match status" value="1"/>
</dbReference>
<reference evidence="3" key="2">
    <citation type="submission" date="2023-05" db="EMBL/GenBank/DDBJ databases">
        <authorList>
            <consortium name="Lawrence Berkeley National Laboratory"/>
            <person name="Steindorff A."/>
            <person name="Hensen N."/>
            <person name="Bonometti L."/>
            <person name="Westerberg I."/>
            <person name="Brannstrom I.O."/>
            <person name="Guillou S."/>
            <person name="Cros-Aarteil S."/>
            <person name="Calhoun S."/>
            <person name="Haridas S."/>
            <person name="Kuo A."/>
            <person name="Mondo S."/>
            <person name="Pangilinan J."/>
            <person name="Riley R."/>
            <person name="Labutti K."/>
            <person name="Andreopoulos B."/>
            <person name="Lipzen A."/>
            <person name="Chen C."/>
            <person name="Yanf M."/>
            <person name="Daum C."/>
            <person name="Ng V."/>
            <person name="Clum A."/>
            <person name="Ohm R."/>
            <person name="Martin F."/>
            <person name="Silar P."/>
            <person name="Natvig D."/>
            <person name="Lalanne C."/>
            <person name="Gautier V."/>
            <person name="Ament-Velasquez S.L."/>
            <person name="Kruys A."/>
            <person name="Hutchinson M.I."/>
            <person name="Powell A.J."/>
            <person name="Barry K."/>
            <person name="Miller A.N."/>
            <person name="Grigoriev I.V."/>
            <person name="Debuchy R."/>
            <person name="Gladieux P."/>
            <person name="Thoren M.H."/>
            <person name="Johannesson H."/>
        </authorList>
    </citation>
    <scope>NUCLEOTIDE SEQUENCE</scope>
    <source>
        <strain evidence="3">CBS 532.94</strain>
    </source>
</reference>
<evidence type="ECO:0000256" key="1">
    <source>
        <dbReference type="SAM" id="MobiDB-lite"/>
    </source>
</evidence>
<dbReference type="EMBL" id="MU860096">
    <property type="protein sequence ID" value="KAK4238423.1"/>
    <property type="molecule type" value="Genomic_DNA"/>
</dbReference>
<proteinExistence type="predicted"/>
<sequence>MSSGDGSVTQPFTDSDDVRRRMAEPEESPSRLSDTIASTHPFADSAELWRRAAEASSRISSAALYPPPPLPPLSSNLPIRELTEAFTNASLATVPDARLALACPRSSEGSDSVIIPLPGSVGGWDMIGVVQRTRDVDFAIHMPFWIRGFREPSQLICEQLRQFTVDISEAPPRVLLSLTKRPASGGEEVVIKRQRLEGDVSEILLAPAATLPQDASGTGAIKRPDTPSLGTITPARQISRPGITPLLDLLDGEVAIVRTTRPKNIETSSPSRPQAAEQAIHINSSAVYELRRVGGIANAVSSSLFVGQHSGVSNRIVAKVIRYEGKTAIDLAKCARKSIVSLKVFDARLLAVYIEHLPPSLHRGLNSPFQTSDTSIILHDTISALAYLETQGIVHNDIKPANITYSPQRGAVLIDFEMARALGDVWAFGITMLYVLGKMGLPERAVGSWRIRDVADERSHAYRRMMTWVDSVTLVRGRLNRADRIEGLVHRMLEWTPESRVRARQASAILEGTEEIHSQGQ</sequence>
<comment type="caution">
    <text evidence="3">The sequence shown here is derived from an EMBL/GenBank/DDBJ whole genome shotgun (WGS) entry which is preliminary data.</text>
</comment>
<keyword evidence="4" id="KW-1185">Reference proteome</keyword>
<evidence type="ECO:0000259" key="2">
    <source>
        <dbReference type="PROSITE" id="PS50011"/>
    </source>
</evidence>
<dbReference type="Pfam" id="PF00069">
    <property type="entry name" value="Pkinase"/>
    <property type="match status" value="1"/>
</dbReference>
<feature type="compositionally biased region" description="Polar residues" evidence="1">
    <location>
        <begin position="1"/>
        <end position="13"/>
    </location>
</feature>
<reference evidence="3" key="1">
    <citation type="journal article" date="2023" name="Mol. Phylogenet. Evol.">
        <title>Genome-scale phylogeny and comparative genomics of the fungal order Sordariales.</title>
        <authorList>
            <person name="Hensen N."/>
            <person name="Bonometti L."/>
            <person name="Westerberg I."/>
            <person name="Brannstrom I.O."/>
            <person name="Guillou S."/>
            <person name="Cros-Aarteil S."/>
            <person name="Calhoun S."/>
            <person name="Haridas S."/>
            <person name="Kuo A."/>
            <person name="Mondo S."/>
            <person name="Pangilinan J."/>
            <person name="Riley R."/>
            <person name="LaButti K."/>
            <person name="Andreopoulos B."/>
            <person name="Lipzen A."/>
            <person name="Chen C."/>
            <person name="Yan M."/>
            <person name="Daum C."/>
            <person name="Ng V."/>
            <person name="Clum A."/>
            <person name="Steindorff A."/>
            <person name="Ohm R.A."/>
            <person name="Martin F."/>
            <person name="Silar P."/>
            <person name="Natvig D.O."/>
            <person name="Lalanne C."/>
            <person name="Gautier V."/>
            <person name="Ament-Velasquez S.L."/>
            <person name="Kruys A."/>
            <person name="Hutchinson M.I."/>
            <person name="Powell A.J."/>
            <person name="Barry K."/>
            <person name="Miller A.N."/>
            <person name="Grigoriev I.V."/>
            <person name="Debuchy R."/>
            <person name="Gladieux P."/>
            <person name="Hiltunen Thoren M."/>
            <person name="Johannesson H."/>
        </authorList>
    </citation>
    <scope>NUCLEOTIDE SEQUENCE</scope>
    <source>
        <strain evidence="3">CBS 532.94</strain>
    </source>
</reference>
<dbReference type="GO" id="GO:0004672">
    <property type="term" value="F:protein kinase activity"/>
    <property type="evidence" value="ECO:0007669"/>
    <property type="project" value="InterPro"/>
</dbReference>
<dbReference type="PROSITE" id="PS00108">
    <property type="entry name" value="PROTEIN_KINASE_ST"/>
    <property type="match status" value="1"/>
</dbReference>
<evidence type="ECO:0000313" key="3">
    <source>
        <dbReference type="EMBL" id="KAK4238423.1"/>
    </source>
</evidence>
<dbReference type="InterPro" id="IPR011009">
    <property type="entry name" value="Kinase-like_dom_sf"/>
</dbReference>
<evidence type="ECO:0000313" key="4">
    <source>
        <dbReference type="Proteomes" id="UP001303760"/>
    </source>
</evidence>